<dbReference type="SUPFAM" id="SSF53067">
    <property type="entry name" value="Actin-like ATPase domain"/>
    <property type="match status" value="2"/>
</dbReference>
<evidence type="ECO:0000313" key="4">
    <source>
        <dbReference type="Proteomes" id="UP001352263"/>
    </source>
</evidence>
<dbReference type="CDD" id="cd24025">
    <property type="entry name" value="ASKHA_NBD_ParM_pCBH-like"/>
    <property type="match status" value="1"/>
</dbReference>
<evidence type="ECO:0000313" key="3">
    <source>
        <dbReference type="EMBL" id="MEC4720393.1"/>
    </source>
</evidence>
<reference evidence="3 4" key="1">
    <citation type="submission" date="2023-10" db="EMBL/GenBank/DDBJ databases">
        <title>Noviherbaspirillum sp. CPCC 100848 genome assembly.</title>
        <authorList>
            <person name="Li X.Y."/>
            <person name="Fang X.M."/>
        </authorList>
    </citation>
    <scope>NUCLEOTIDE SEQUENCE [LARGE SCALE GENOMIC DNA]</scope>
    <source>
        <strain evidence="3 4">CPCC 100848</strain>
    </source>
</reference>
<comment type="caution">
    <text evidence="3">The sequence shown here is derived from an EMBL/GenBank/DDBJ whole genome shotgun (WGS) entry which is preliminary data.</text>
</comment>
<sequence>MNQRTVIGLDIGRSAVKAVAYAEGKKYPLSFASAVSLAIPITLEQAAVAAELETVTVNGKDYFTGETARLQGGATMSAGLSDDWIRGDEYKALVMSAMKRLGVLCVPGLADPYVVVGTPAALFAHQREELEKVTQSIVKGEVKALSQPLGAYLSFLLDADGLPLKDNIRSANGRTKSWAVIDVGHFTTDFLLMRENTYIESKAASCEGMNVATDHLMKTLTGKGYKVSLLDCEQALQTRTIFHFGEKDISAEVEAALSHVAARITAKATALLASDAASLDGILLAGGGAMIMKDRLHADWQNVKMVERPRMAVAEGYCRYGKSVQLKRSMAESKEPAHV</sequence>
<feature type="domain" description="Actin homologue MreB-like C-terminal" evidence="2">
    <location>
        <begin position="180"/>
        <end position="297"/>
    </location>
</feature>
<dbReference type="InterPro" id="IPR049067">
    <property type="entry name" value="MreB-like_C"/>
</dbReference>
<dbReference type="InterPro" id="IPR043129">
    <property type="entry name" value="ATPase_NBD"/>
</dbReference>
<dbReference type="Gene3D" id="3.30.420.40">
    <property type="match status" value="2"/>
</dbReference>
<protein>
    <submittedName>
        <fullName evidence="3">ParM/StbA family protein</fullName>
    </submittedName>
</protein>
<evidence type="ECO:0000259" key="1">
    <source>
        <dbReference type="Pfam" id="PF17989"/>
    </source>
</evidence>
<dbReference type="InterPro" id="IPR040607">
    <property type="entry name" value="ALP_N"/>
</dbReference>
<accession>A0ABU6JAD7</accession>
<dbReference type="Pfam" id="PF21522">
    <property type="entry name" value="MreB-like_C"/>
    <property type="match status" value="1"/>
</dbReference>
<dbReference type="RefSeq" id="WP_326507111.1">
    <property type="nucleotide sequence ID" value="NZ_JAWIIV010000011.1"/>
</dbReference>
<gene>
    <name evidence="3" type="ORF">RY831_14620</name>
</gene>
<dbReference type="EMBL" id="JAWIIV010000011">
    <property type="protein sequence ID" value="MEC4720393.1"/>
    <property type="molecule type" value="Genomic_DNA"/>
</dbReference>
<dbReference type="Pfam" id="PF17989">
    <property type="entry name" value="ALP_N"/>
    <property type="match status" value="1"/>
</dbReference>
<keyword evidence="4" id="KW-1185">Reference proteome</keyword>
<organism evidence="3 4">
    <name type="scientific">Noviherbaspirillum album</name>
    <dbReference type="NCBI Taxonomy" id="3080276"/>
    <lineage>
        <taxon>Bacteria</taxon>
        <taxon>Pseudomonadati</taxon>
        <taxon>Pseudomonadota</taxon>
        <taxon>Betaproteobacteria</taxon>
        <taxon>Burkholderiales</taxon>
        <taxon>Oxalobacteraceae</taxon>
        <taxon>Noviherbaspirillum</taxon>
    </lineage>
</organism>
<name>A0ABU6JAD7_9BURK</name>
<dbReference type="Proteomes" id="UP001352263">
    <property type="component" value="Unassembled WGS sequence"/>
</dbReference>
<proteinExistence type="predicted"/>
<evidence type="ECO:0000259" key="2">
    <source>
        <dbReference type="Pfam" id="PF21522"/>
    </source>
</evidence>
<feature type="domain" description="Actin-like protein N-terminal" evidence="1">
    <location>
        <begin position="8"/>
        <end position="136"/>
    </location>
</feature>